<dbReference type="EMBL" id="DWXE01000034">
    <property type="protein sequence ID" value="HJB91574.1"/>
    <property type="molecule type" value="Genomic_DNA"/>
</dbReference>
<evidence type="ECO:0000313" key="2">
    <source>
        <dbReference type="Proteomes" id="UP000886883"/>
    </source>
</evidence>
<sequence>MQEERLREQLMEGVGRLQAEERMIREMEDAEEFSITVNTVFLTFICC</sequence>
<accession>A0A9D2MS55</accession>
<evidence type="ECO:0000313" key="1">
    <source>
        <dbReference type="EMBL" id="HJB91574.1"/>
    </source>
</evidence>
<comment type="caution">
    <text evidence="1">The sequence shown here is derived from an EMBL/GenBank/DDBJ whole genome shotgun (WGS) entry which is preliminary data.</text>
</comment>
<reference evidence="1" key="2">
    <citation type="submission" date="2021-04" db="EMBL/GenBank/DDBJ databases">
        <authorList>
            <person name="Gilroy R."/>
        </authorList>
    </citation>
    <scope>NUCLEOTIDE SEQUENCE</scope>
    <source>
        <strain evidence="1">USAMLcec3-2134</strain>
    </source>
</reference>
<name>A0A9D2MS55_9FIRM</name>
<dbReference type="AlphaFoldDB" id="A0A9D2MS55"/>
<reference evidence="1" key="1">
    <citation type="journal article" date="2021" name="PeerJ">
        <title>Extensive microbial diversity within the chicken gut microbiome revealed by metagenomics and culture.</title>
        <authorList>
            <person name="Gilroy R."/>
            <person name="Ravi A."/>
            <person name="Getino M."/>
            <person name="Pursley I."/>
            <person name="Horton D.L."/>
            <person name="Alikhan N.F."/>
            <person name="Baker D."/>
            <person name="Gharbi K."/>
            <person name="Hall N."/>
            <person name="Watson M."/>
            <person name="Adriaenssens E.M."/>
            <person name="Foster-Nyarko E."/>
            <person name="Jarju S."/>
            <person name="Secka A."/>
            <person name="Antonio M."/>
            <person name="Oren A."/>
            <person name="Chaudhuri R.R."/>
            <person name="La Ragione R."/>
            <person name="Hildebrand F."/>
            <person name="Pallen M.J."/>
        </authorList>
    </citation>
    <scope>NUCLEOTIDE SEQUENCE</scope>
    <source>
        <strain evidence="1">USAMLcec3-2134</strain>
    </source>
</reference>
<organism evidence="1 2">
    <name type="scientific">Candidatus Eisenbergiella merdigallinarum</name>
    <dbReference type="NCBI Taxonomy" id="2838552"/>
    <lineage>
        <taxon>Bacteria</taxon>
        <taxon>Bacillati</taxon>
        <taxon>Bacillota</taxon>
        <taxon>Clostridia</taxon>
        <taxon>Lachnospirales</taxon>
        <taxon>Lachnospiraceae</taxon>
        <taxon>Eisenbergiella</taxon>
    </lineage>
</organism>
<proteinExistence type="predicted"/>
<protein>
    <submittedName>
        <fullName evidence="1">Uncharacterized protein</fullName>
    </submittedName>
</protein>
<dbReference type="Proteomes" id="UP000886883">
    <property type="component" value="Unassembled WGS sequence"/>
</dbReference>
<gene>
    <name evidence="1" type="ORF">H9763_08940</name>
</gene>